<feature type="region of interest" description="Disordered" evidence="1">
    <location>
        <begin position="67"/>
        <end position="108"/>
    </location>
</feature>
<dbReference type="RefSeq" id="WP_174630169.1">
    <property type="nucleotide sequence ID" value="NZ_CP049074.1"/>
</dbReference>
<evidence type="ECO:0000256" key="1">
    <source>
        <dbReference type="SAM" id="MobiDB-lite"/>
    </source>
</evidence>
<reference evidence="3 4" key="1">
    <citation type="submission" date="2020-02" db="EMBL/GenBank/DDBJ databases">
        <title>Comparative genome analysis reveals the metabolism and evolution of the thermophilic archaeal genus Metallosphaera.</title>
        <authorList>
            <person name="Jiang C."/>
        </authorList>
    </citation>
    <scope>NUCLEOTIDE SEQUENCE [LARGE SCALE GENOMIC DNA]</scope>
    <source>
        <strain evidence="3 4">Ric-A</strain>
    </source>
</reference>
<organism evidence="3 4">
    <name type="scientific">Metallosphaera tengchongensis</name>
    <dbReference type="NCBI Taxonomy" id="1532350"/>
    <lineage>
        <taxon>Archaea</taxon>
        <taxon>Thermoproteota</taxon>
        <taxon>Thermoprotei</taxon>
        <taxon>Sulfolobales</taxon>
        <taxon>Sulfolobaceae</taxon>
        <taxon>Metallosphaera</taxon>
    </lineage>
</organism>
<accession>A0A6N0NVY9</accession>
<dbReference type="OrthoDB" id="44217at2157"/>
<evidence type="ECO:0000313" key="4">
    <source>
        <dbReference type="Proteomes" id="UP000509301"/>
    </source>
</evidence>
<dbReference type="InterPro" id="IPR021985">
    <property type="entry name" value="RNA_pol_Rpo13"/>
</dbReference>
<feature type="region of interest" description="Disordered" evidence="1">
    <location>
        <begin position="1"/>
        <end position="38"/>
    </location>
</feature>
<feature type="compositionally biased region" description="Acidic residues" evidence="1">
    <location>
        <begin position="1"/>
        <end position="12"/>
    </location>
</feature>
<dbReference type="EMBL" id="CP049074">
    <property type="protein sequence ID" value="QKQ99818.1"/>
    <property type="molecule type" value="Genomic_DNA"/>
</dbReference>
<protein>
    <submittedName>
        <fullName evidence="3">RNA polymerase Rpo13</fullName>
    </submittedName>
</protein>
<sequence>MSSSDDYEEENEIQSAGSEDEKIETEDEEDGIPALSLQDIELLTKNTEVWYKLISGKISLEEAEKEFNSNFSSYQTKPERRKSRSTKSKTQKKAKKMKKKKEEEDSNV</sequence>
<keyword evidence="4" id="KW-1185">Reference proteome</keyword>
<dbReference type="Pfam" id="PF12136">
    <property type="entry name" value="RNA_pol_Rpo13"/>
    <property type="match status" value="1"/>
</dbReference>
<feature type="compositionally biased region" description="Acidic residues" evidence="1">
    <location>
        <begin position="21"/>
        <end position="31"/>
    </location>
</feature>
<dbReference type="GeneID" id="55641269"/>
<feature type="domain" description="RNA polymerase Rpo13 subunit HTH" evidence="2">
    <location>
        <begin position="19"/>
        <end position="58"/>
    </location>
</feature>
<dbReference type="AlphaFoldDB" id="A0A6N0NVY9"/>
<evidence type="ECO:0000259" key="2">
    <source>
        <dbReference type="Pfam" id="PF12136"/>
    </source>
</evidence>
<name>A0A6N0NVY9_9CREN</name>
<feature type="compositionally biased region" description="Basic residues" evidence="1">
    <location>
        <begin position="79"/>
        <end position="99"/>
    </location>
</feature>
<evidence type="ECO:0000313" key="3">
    <source>
        <dbReference type="EMBL" id="QKQ99818.1"/>
    </source>
</evidence>
<gene>
    <name evidence="3" type="ORF">GWK48_04925</name>
</gene>
<dbReference type="KEGG" id="mten:GWK48_04925"/>
<dbReference type="Gene3D" id="6.20.450.10">
    <property type="match status" value="1"/>
</dbReference>
<dbReference type="Proteomes" id="UP000509301">
    <property type="component" value="Chromosome"/>
</dbReference>
<proteinExistence type="predicted"/>